<organism evidence="1 2">
    <name type="scientific">Saccharospirillum salsuginis</name>
    <dbReference type="NCBI Taxonomy" id="418750"/>
    <lineage>
        <taxon>Bacteria</taxon>
        <taxon>Pseudomonadati</taxon>
        <taxon>Pseudomonadota</taxon>
        <taxon>Gammaproteobacteria</taxon>
        <taxon>Oceanospirillales</taxon>
        <taxon>Saccharospirillaceae</taxon>
        <taxon>Saccharospirillum</taxon>
    </lineage>
</organism>
<proteinExistence type="predicted"/>
<dbReference type="Gene3D" id="3.10.490.10">
    <property type="entry name" value="Gamma-glutamyl cyclotransferase-like"/>
    <property type="match status" value="1"/>
</dbReference>
<dbReference type="AlphaFoldDB" id="A0A918KI75"/>
<reference evidence="1" key="1">
    <citation type="journal article" date="2014" name="Int. J. Syst. Evol. Microbiol.">
        <title>Complete genome sequence of Corynebacterium casei LMG S-19264T (=DSM 44701T), isolated from a smear-ripened cheese.</title>
        <authorList>
            <consortium name="US DOE Joint Genome Institute (JGI-PGF)"/>
            <person name="Walter F."/>
            <person name="Albersmeier A."/>
            <person name="Kalinowski J."/>
            <person name="Ruckert C."/>
        </authorList>
    </citation>
    <scope>NUCLEOTIDE SEQUENCE</scope>
    <source>
        <strain evidence="1">KCTC 22169</strain>
    </source>
</reference>
<comment type="caution">
    <text evidence="1">The sequence shown here is derived from an EMBL/GenBank/DDBJ whole genome shotgun (WGS) entry which is preliminary data.</text>
</comment>
<dbReference type="InterPro" id="IPR013024">
    <property type="entry name" value="GGCT-like"/>
</dbReference>
<dbReference type="EMBL" id="BMXR01000008">
    <property type="protein sequence ID" value="GGX62090.1"/>
    <property type="molecule type" value="Genomic_DNA"/>
</dbReference>
<name>A0A918KI75_9GAMM</name>
<evidence type="ECO:0000313" key="1">
    <source>
        <dbReference type="EMBL" id="GGX62090.1"/>
    </source>
</evidence>
<protein>
    <submittedName>
        <fullName evidence="1">Gamma-glutamylcyclotransferase</fullName>
    </submittedName>
</protein>
<dbReference type="RefSeq" id="WP_189610577.1">
    <property type="nucleotide sequence ID" value="NZ_BMXR01000008.1"/>
</dbReference>
<gene>
    <name evidence="1" type="ORF">GCM10007392_32430</name>
</gene>
<sequence>MHCLFGYGSLICADSRSRTGISGDAIPVEVTGIARRWSVPVPSYRATAVGAHQDPDSHCNGVIFLVDDDNLSRFDTREQGYRRLRIDWTDVKPAGDHTLPDHYPLWAYVGHHTDEPQPDRPIMQTYLDVILNGCLGYGETFARRFLQTTTPWQHLVDDRHAPNYPRAMRDTSIHPIVDGLLHTELPELITGRQTYTP</sequence>
<accession>A0A918KI75</accession>
<dbReference type="CDD" id="cd06661">
    <property type="entry name" value="GGCT_like"/>
    <property type="match status" value="1"/>
</dbReference>
<evidence type="ECO:0000313" key="2">
    <source>
        <dbReference type="Proteomes" id="UP000626148"/>
    </source>
</evidence>
<reference evidence="1" key="2">
    <citation type="submission" date="2020-09" db="EMBL/GenBank/DDBJ databases">
        <authorList>
            <person name="Sun Q."/>
            <person name="Kim S."/>
        </authorList>
    </citation>
    <scope>NUCLEOTIDE SEQUENCE</scope>
    <source>
        <strain evidence="1">KCTC 22169</strain>
    </source>
</reference>
<keyword evidence="2" id="KW-1185">Reference proteome</keyword>
<dbReference type="InterPro" id="IPR036568">
    <property type="entry name" value="GGCT-like_sf"/>
</dbReference>
<dbReference type="SUPFAM" id="SSF110857">
    <property type="entry name" value="Gamma-glutamyl cyclotransferase-like"/>
    <property type="match status" value="1"/>
</dbReference>
<dbReference type="Proteomes" id="UP000626148">
    <property type="component" value="Unassembled WGS sequence"/>
</dbReference>